<reference evidence="1" key="1">
    <citation type="journal article" date="2014" name="Front. Microbiol.">
        <title>High frequency of phylogenetically diverse reductive dehalogenase-homologous genes in deep subseafloor sedimentary metagenomes.</title>
        <authorList>
            <person name="Kawai M."/>
            <person name="Futagami T."/>
            <person name="Toyoda A."/>
            <person name="Takaki Y."/>
            <person name="Nishi S."/>
            <person name="Hori S."/>
            <person name="Arai W."/>
            <person name="Tsubouchi T."/>
            <person name="Morono Y."/>
            <person name="Uchiyama I."/>
            <person name="Ito T."/>
            <person name="Fujiyama A."/>
            <person name="Inagaki F."/>
            <person name="Takami H."/>
        </authorList>
    </citation>
    <scope>NUCLEOTIDE SEQUENCE</scope>
    <source>
        <strain evidence="1">Expedition CK06-06</strain>
    </source>
</reference>
<protein>
    <submittedName>
        <fullName evidence="1">Uncharacterized protein</fullName>
    </submittedName>
</protein>
<organism evidence="1">
    <name type="scientific">marine sediment metagenome</name>
    <dbReference type="NCBI Taxonomy" id="412755"/>
    <lineage>
        <taxon>unclassified sequences</taxon>
        <taxon>metagenomes</taxon>
        <taxon>ecological metagenomes</taxon>
    </lineage>
</organism>
<evidence type="ECO:0000313" key="1">
    <source>
        <dbReference type="EMBL" id="GAG51795.1"/>
    </source>
</evidence>
<feature type="non-terminal residue" evidence="1">
    <location>
        <position position="1"/>
    </location>
</feature>
<proteinExistence type="predicted"/>
<accession>X0Y7Q0</accession>
<dbReference type="EMBL" id="BARS01054806">
    <property type="protein sequence ID" value="GAG51795.1"/>
    <property type="molecule type" value="Genomic_DNA"/>
</dbReference>
<name>X0Y7Q0_9ZZZZ</name>
<gene>
    <name evidence="1" type="ORF">S01H1_81056</name>
</gene>
<dbReference type="AlphaFoldDB" id="X0Y7Q0"/>
<sequence>LTISGNSFRWVAQELGGIGLELVSDGANINTNIAISDHTNYNSGNATFPSYPITCANVNNLKIRGLNSVDDRGLADSGAFRNIRVLDCSGHLIITDCYINGNRSADNAEAKNAIRKEGTTTELIGWDDIVNTIDTAGFVATNAMVQAV</sequence>
<comment type="caution">
    <text evidence="1">The sequence shown here is derived from an EMBL/GenBank/DDBJ whole genome shotgun (WGS) entry which is preliminary data.</text>
</comment>